<feature type="region of interest" description="Disordered" evidence="1">
    <location>
        <begin position="64"/>
        <end position="115"/>
    </location>
</feature>
<feature type="region of interest" description="Disordered" evidence="1">
    <location>
        <begin position="1"/>
        <end position="30"/>
    </location>
</feature>
<evidence type="ECO:0000256" key="2">
    <source>
        <dbReference type="SAM" id="Phobius"/>
    </source>
</evidence>
<evidence type="ECO:0000313" key="4">
    <source>
        <dbReference type="Proteomes" id="UP001176059"/>
    </source>
</evidence>
<protein>
    <submittedName>
        <fullName evidence="3">Uncharacterized protein</fullName>
    </submittedName>
</protein>
<name>A0AA38JBK3_9AGAR</name>
<accession>A0AA38JBK3</accession>
<keyword evidence="4" id="KW-1185">Reference proteome</keyword>
<sequence length="115" mass="12629">MPAYNGHMLAQSLDSTSSSTAVSSNSKPKTPIIAGSVCGGVLGLAWIIGFAIYFRKRYKRKLRNQGKLPPLKVKKSKDEPREKIVIPPDPAVLIGHQPGDDVDRNNEHEKSHNVK</sequence>
<keyword evidence="2" id="KW-0812">Transmembrane</keyword>
<evidence type="ECO:0000313" key="3">
    <source>
        <dbReference type="EMBL" id="KAJ3733567.1"/>
    </source>
</evidence>
<dbReference type="Proteomes" id="UP001176059">
    <property type="component" value="Unassembled WGS sequence"/>
</dbReference>
<feature type="compositionally biased region" description="Low complexity" evidence="1">
    <location>
        <begin position="12"/>
        <end position="26"/>
    </location>
</feature>
<reference evidence="3" key="2">
    <citation type="journal article" date="2023" name="Proc. Natl. Acad. Sci. U.S.A.">
        <title>A global phylogenomic analysis of the shiitake genus Lentinula.</title>
        <authorList>
            <person name="Sierra-Patev S."/>
            <person name="Min B."/>
            <person name="Naranjo-Ortiz M."/>
            <person name="Looney B."/>
            <person name="Konkel Z."/>
            <person name="Slot J.C."/>
            <person name="Sakamoto Y."/>
            <person name="Steenwyk J.L."/>
            <person name="Rokas A."/>
            <person name="Carro J."/>
            <person name="Camarero S."/>
            <person name="Ferreira P."/>
            <person name="Molpeceres G."/>
            <person name="Ruiz-Duenas F.J."/>
            <person name="Serrano A."/>
            <person name="Henrissat B."/>
            <person name="Drula E."/>
            <person name="Hughes K.W."/>
            <person name="Mata J.L."/>
            <person name="Ishikawa N.K."/>
            <person name="Vargas-Isla R."/>
            <person name="Ushijima S."/>
            <person name="Smith C.A."/>
            <person name="Donoghue J."/>
            <person name="Ahrendt S."/>
            <person name="Andreopoulos W."/>
            <person name="He G."/>
            <person name="LaButti K."/>
            <person name="Lipzen A."/>
            <person name="Ng V."/>
            <person name="Riley R."/>
            <person name="Sandor L."/>
            <person name="Barry K."/>
            <person name="Martinez A.T."/>
            <person name="Xiao Y."/>
            <person name="Gibbons J.G."/>
            <person name="Terashima K."/>
            <person name="Grigoriev I.V."/>
            <person name="Hibbett D."/>
        </authorList>
    </citation>
    <scope>NUCLEOTIDE SEQUENCE</scope>
    <source>
        <strain evidence="3">ET3784</strain>
    </source>
</reference>
<feature type="compositionally biased region" description="Basic and acidic residues" evidence="1">
    <location>
        <begin position="98"/>
        <end position="115"/>
    </location>
</feature>
<comment type="caution">
    <text evidence="3">The sequence shown here is derived from an EMBL/GenBank/DDBJ whole genome shotgun (WGS) entry which is preliminary data.</text>
</comment>
<gene>
    <name evidence="3" type="ORF">DFJ43DRAFT_1067784</name>
</gene>
<proteinExistence type="predicted"/>
<dbReference type="AlphaFoldDB" id="A0AA38JBK3"/>
<organism evidence="3 4">
    <name type="scientific">Lentinula guzmanii</name>
    <dbReference type="NCBI Taxonomy" id="2804957"/>
    <lineage>
        <taxon>Eukaryota</taxon>
        <taxon>Fungi</taxon>
        <taxon>Dikarya</taxon>
        <taxon>Basidiomycota</taxon>
        <taxon>Agaricomycotina</taxon>
        <taxon>Agaricomycetes</taxon>
        <taxon>Agaricomycetidae</taxon>
        <taxon>Agaricales</taxon>
        <taxon>Marasmiineae</taxon>
        <taxon>Omphalotaceae</taxon>
        <taxon>Lentinula</taxon>
    </lineage>
</organism>
<evidence type="ECO:0000256" key="1">
    <source>
        <dbReference type="SAM" id="MobiDB-lite"/>
    </source>
</evidence>
<dbReference type="CDD" id="cd12087">
    <property type="entry name" value="TM_EGFR-like"/>
    <property type="match status" value="1"/>
</dbReference>
<keyword evidence="2" id="KW-0472">Membrane</keyword>
<feature type="transmembrane region" description="Helical" evidence="2">
    <location>
        <begin position="32"/>
        <end position="54"/>
    </location>
</feature>
<reference evidence="3" key="1">
    <citation type="submission" date="2022-08" db="EMBL/GenBank/DDBJ databases">
        <authorList>
            <consortium name="DOE Joint Genome Institute"/>
            <person name="Min B."/>
            <person name="Sierra-Patev S."/>
            <person name="Naranjo-Ortiz M."/>
            <person name="Looney B."/>
            <person name="Konkel Z."/>
            <person name="Slot J.C."/>
            <person name="Sakamoto Y."/>
            <person name="Steenwyk J.L."/>
            <person name="Rokas A."/>
            <person name="Carro J."/>
            <person name="Camarero S."/>
            <person name="Ferreira P."/>
            <person name="Molpeceres G."/>
            <person name="Ruiz-duenas F.J."/>
            <person name="Serrano A."/>
            <person name="Henrissat B."/>
            <person name="Drula E."/>
            <person name="Hughes K.W."/>
            <person name="Mata J.L."/>
            <person name="Ishikawa N.K."/>
            <person name="Vargas-Isla R."/>
            <person name="Ushijima S."/>
            <person name="Smith C.A."/>
            <person name="Ahrendt S."/>
            <person name="Andreopoulos W."/>
            <person name="He G."/>
            <person name="LaButti K."/>
            <person name="Lipzen A."/>
            <person name="Ng V."/>
            <person name="Riley R."/>
            <person name="Sandor L."/>
            <person name="Barry K."/>
            <person name="Martinez A.T."/>
            <person name="Xiao Y."/>
            <person name="Gibbons J.G."/>
            <person name="Terashima K."/>
            <person name="Hibbett D.S."/>
            <person name="Grigoriev I.V."/>
        </authorList>
    </citation>
    <scope>NUCLEOTIDE SEQUENCE</scope>
    <source>
        <strain evidence="3">ET3784</strain>
    </source>
</reference>
<keyword evidence="2" id="KW-1133">Transmembrane helix</keyword>
<dbReference type="EMBL" id="JANVFO010000017">
    <property type="protein sequence ID" value="KAJ3733567.1"/>
    <property type="molecule type" value="Genomic_DNA"/>
</dbReference>